<dbReference type="Proteomes" id="UP000183053">
    <property type="component" value="Unassembled WGS sequence"/>
</dbReference>
<dbReference type="STRING" id="47312.SAMN04489765_1988"/>
<dbReference type="InterPro" id="IPR002711">
    <property type="entry name" value="HNH"/>
</dbReference>
<proteinExistence type="predicted"/>
<dbReference type="SMART" id="SM00507">
    <property type="entry name" value="HNHc"/>
    <property type="match status" value="1"/>
</dbReference>
<evidence type="ECO:0000313" key="3">
    <source>
        <dbReference type="Proteomes" id="UP000183053"/>
    </source>
</evidence>
<dbReference type="GO" id="GO:0003676">
    <property type="term" value="F:nucleic acid binding"/>
    <property type="evidence" value="ECO:0007669"/>
    <property type="project" value="InterPro"/>
</dbReference>
<reference evidence="3" key="1">
    <citation type="submission" date="2016-10" db="EMBL/GenBank/DDBJ databases">
        <authorList>
            <person name="Varghese N."/>
            <person name="Submissions S."/>
        </authorList>
    </citation>
    <scope>NUCLEOTIDE SEQUENCE [LARGE SCALE GENOMIC DNA]</scope>
    <source>
        <strain evidence="3">DSM 44142</strain>
    </source>
</reference>
<keyword evidence="3" id="KW-1185">Reference proteome</keyword>
<evidence type="ECO:0000259" key="1">
    <source>
        <dbReference type="SMART" id="SM00507"/>
    </source>
</evidence>
<accession>A0A1H1E185</accession>
<organism evidence="2 3">
    <name type="scientific">Tsukamurella pulmonis</name>
    <dbReference type="NCBI Taxonomy" id="47312"/>
    <lineage>
        <taxon>Bacteria</taxon>
        <taxon>Bacillati</taxon>
        <taxon>Actinomycetota</taxon>
        <taxon>Actinomycetes</taxon>
        <taxon>Mycobacteriales</taxon>
        <taxon>Tsukamurellaceae</taxon>
        <taxon>Tsukamurella</taxon>
    </lineage>
</organism>
<gene>
    <name evidence="2" type="ORF">SAMN04489765_1988</name>
</gene>
<dbReference type="GO" id="GO:0004519">
    <property type="term" value="F:endonuclease activity"/>
    <property type="evidence" value="ECO:0007669"/>
    <property type="project" value="UniProtKB-KW"/>
</dbReference>
<dbReference type="EMBL" id="FNLF01000002">
    <property type="protein sequence ID" value="SDQ82477.1"/>
    <property type="molecule type" value="Genomic_DNA"/>
</dbReference>
<dbReference type="InterPro" id="IPR052892">
    <property type="entry name" value="NA-targeting_endonuclease"/>
</dbReference>
<dbReference type="PANTHER" id="PTHR33877:SF2">
    <property type="entry name" value="OS07G0170200 PROTEIN"/>
    <property type="match status" value="1"/>
</dbReference>
<dbReference type="InterPro" id="IPR003615">
    <property type="entry name" value="HNH_nuc"/>
</dbReference>
<feature type="domain" description="HNH nuclease" evidence="1">
    <location>
        <begin position="34"/>
        <end position="83"/>
    </location>
</feature>
<keyword evidence="2" id="KW-0255">Endonuclease</keyword>
<keyword evidence="2" id="KW-0540">Nuclease</keyword>
<keyword evidence="2" id="KW-0378">Hydrolase</keyword>
<dbReference type="Gene3D" id="1.10.30.50">
    <property type="match status" value="1"/>
</dbReference>
<sequence length="134" mass="14735">MPPKSTPPARTRKARIARRRARRVAAADNDLTGAQWEELLRLWGACAYCGGEGPFQKDCVLPISRGGRYTRDNVVPACRSCNASKCNAEVTGWMRRKKLDEKAFLQGHAEILMHLRLRDDDGAPTGEVGAPSAS</sequence>
<dbReference type="OrthoDB" id="9802901at2"/>
<protein>
    <submittedName>
        <fullName evidence="2">HNH endonuclease</fullName>
    </submittedName>
</protein>
<name>A0A1H1E185_9ACTN</name>
<dbReference type="CDD" id="cd00085">
    <property type="entry name" value="HNHc"/>
    <property type="match status" value="1"/>
</dbReference>
<dbReference type="PANTHER" id="PTHR33877">
    <property type="entry name" value="SLL1193 PROTEIN"/>
    <property type="match status" value="1"/>
</dbReference>
<dbReference type="Pfam" id="PF01844">
    <property type="entry name" value="HNH"/>
    <property type="match status" value="1"/>
</dbReference>
<dbReference type="GO" id="GO:0008270">
    <property type="term" value="F:zinc ion binding"/>
    <property type="evidence" value="ECO:0007669"/>
    <property type="project" value="InterPro"/>
</dbReference>
<evidence type="ECO:0000313" key="2">
    <source>
        <dbReference type="EMBL" id="SDQ82477.1"/>
    </source>
</evidence>
<dbReference type="RefSeq" id="WP_068565682.1">
    <property type="nucleotide sequence ID" value="NZ_AP025457.1"/>
</dbReference>
<dbReference type="AlphaFoldDB" id="A0A1H1E185"/>